<keyword evidence="2" id="KW-1133">Transmembrane helix</keyword>
<keyword evidence="2" id="KW-0812">Transmembrane</keyword>
<feature type="transmembrane region" description="Helical" evidence="2">
    <location>
        <begin position="12"/>
        <end position="29"/>
    </location>
</feature>
<proteinExistence type="predicted"/>
<dbReference type="AlphaFoldDB" id="A0A2N3YMF5"/>
<gene>
    <name evidence="3" type="ORF">ATL31_2895</name>
</gene>
<keyword evidence="4" id="KW-1185">Reference proteome</keyword>
<accession>A0A2N3YMF5</accession>
<organism evidence="3 4">
    <name type="scientific">Phycicoccus duodecadis</name>
    <dbReference type="NCBI Taxonomy" id="173053"/>
    <lineage>
        <taxon>Bacteria</taxon>
        <taxon>Bacillati</taxon>
        <taxon>Actinomycetota</taxon>
        <taxon>Actinomycetes</taxon>
        <taxon>Micrococcales</taxon>
        <taxon>Intrasporangiaceae</taxon>
        <taxon>Phycicoccus</taxon>
    </lineage>
</organism>
<name>A0A2N3YMF5_9MICO</name>
<feature type="region of interest" description="Disordered" evidence="1">
    <location>
        <begin position="139"/>
        <end position="169"/>
    </location>
</feature>
<reference evidence="3 4" key="1">
    <citation type="submission" date="2017-12" db="EMBL/GenBank/DDBJ databases">
        <title>Sequencing the genomes of 1000 Actinobacteria strains.</title>
        <authorList>
            <person name="Klenk H.-P."/>
        </authorList>
    </citation>
    <scope>NUCLEOTIDE SEQUENCE [LARGE SCALE GENOMIC DNA]</scope>
    <source>
        <strain evidence="3 4">DSM 12806</strain>
    </source>
</reference>
<dbReference type="OrthoDB" id="9868722at2"/>
<dbReference type="Proteomes" id="UP000233781">
    <property type="component" value="Unassembled WGS sequence"/>
</dbReference>
<evidence type="ECO:0000256" key="2">
    <source>
        <dbReference type="SAM" id="Phobius"/>
    </source>
</evidence>
<feature type="transmembrane region" description="Helical" evidence="2">
    <location>
        <begin position="35"/>
        <end position="53"/>
    </location>
</feature>
<protein>
    <submittedName>
        <fullName evidence="3">Uncharacterized protein</fullName>
    </submittedName>
</protein>
<dbReference type="EMBL" id="PJNE01000001">
    <property type="protein sequence ID" value="PKW28040.1"/>
    <property type="molecule type" value="Genomic_DNA"/>
</dbReference>
<evidence type="ECO:0000256" key="1">
    <source>
        <dbReference type="SAM" id="MobiDB-lite"/>
    </source>
</evidence>
<evidence type="ECO:0000313" key="4">
    <source>
        <dbReference type="Proteomes" id="UP000233781"/>
    </source>
</evidence>
<dbReference type="RefSeq" id="WP_101396441.1">
    <property type="nucleotide sequence ID" value="NZ_PJNE01000001.1"/>
</dbReference>
<comment type="caution">
    <text evidence="3">The sequence shown here is derived from an EMBL/GenBank/DDBJ whole genome shotgun (WGS) entry which is preliminary data.</text>
</comment>
<sequence>MADLPSPRARAGLAAGAVVLVVLLTLVRGPVVLQALAAAAVGVALIALVPVLVRRDDVDWAWFPRRADDVPPEPGIATLRRTLQPEPRDTGASERLHDIVTRIADDRAPHGVPPGPLATYLAAPPRPTSLEEVERLVTELEALSPGATRSSTTQPGPTPADPSRPKENP</sequence>
<keyword evidence="2" id="KW-0472">Membrane</keyword>
<evidence type="ECO:0000313" key="3">
    <source>
        <dbReference type="EMBL" id="PKW28040.1"/>
    </source>
</evidence>